<feature type="region of interest" description="Disordered" evidence="1">
    <location>
        <begin position="138"/>
        <end position="160"/>
    </location>
</feature>
<name>A0A2T1HYP9_9HYPH</name>
<evidence type="ECO:0000313" key="2">
    <source>
        <dbReference type="EMBL" id="PSC06734.1"/>
    </source>
</evidence>
<gene>
    <name evidence="2" type="ORF">SLNSH_02760</name>
</gene>
<reference evidence="3" key="1">
    <citation type="submission" date="2018-03" db="EMBL/GenBank/DDBJ databases">
        <authorList>
            <person name="Sun L."/>
            <person name="Liu H."/>
            <person name="Chen W."/>
            <person name="Huang K."/>
            <person name="Liu W."/>
            <person name="Gao X."/>
        </authorList>
    </citation>
    <scope>NUCLEOTIDE SEQUENCE [LARGE SCALE GENOMIC DNA]</scope>
    <source>
        <strain evidence="3">SH9</strain>
    </source>
</reference>
<protein>
    <submittedName>
        <fullName evidence="2">Uncharacterized protein</fullName>
    </submittedName>
</protein>
<evidence type="ECO:0000256" key="1">
    <source>
        <dbReference type="SAM" id="MobiDB-lite"/>
    </source>
</evidence>
<keyword evidence="3" id="KW-1185">Reference proteome</keyword>
<dbReference type="EMBL" id="PVZS01000002">
    <property type="protein sequence ID" value="PSC06734.1"/>
    <property type="molecule type" value="Genomic_DNA"/>
</dbReference>
<accession>A0A2T1HYP9</accession>
<sequence>MIGGGEPIDSDKTLAAVADVFRKAAAGVDPVANVIIGLRVIVQAAGSNRLALSGPGPREAAAAAIYDAMPMVMKDMADRLTLEDIAPGMGAAAGLLAVFEAGDPWPAAIRQDQLDLAAILAAELEIVARRRGIERRGAPLQRQVQLAQAREAARPDGPLN</sequence>
<proteinExistence type="predicted"/>
<comment type="caution">
    <text evidence="2">The sequence shown here is derived from an EMBL/GenBank/DDBJ whole genome shotgun (WGS) entry which is preliminary data.</text>
</comment>
<dbReference type="AlphaFoldDB" id="A0A2T1HYP9"/>
<organism evidence="2 3">
    <name type="scientific">Alsobacter soli</name>
    <dbReference type="NCBI Taxonomy" id="2109933"/>
    <lineage>
        <taxon>Bacteria</taxon>
        <taxon>Pseudomonadati</taxon>
        <taxon>Pseudomonadota</taxon>
        <taxon>Alphaproteobacteria</taxon>
        <taxon>Hyphomicrobiales</taxon>
        <taxon>Alsobacteraceae</taxon>
        <taxon>Alsobacter</taxon>
    </lineage>
</organism>
<dbReference type="RefSeq" id="WP_106335112.1">
    <property type="nucleotide sequence ID" value="NZ_PVZS01000002.1"/>
</dbReference>
<dbReference type="Proteomes" id="UP000239772">
    <property type="component" value="Unassembled WGS sequence"/>
</dbReference>
<evidence type="ECO:0000313" key="3">
    <source>
        <dbReference type="Proteomes" id="UP000239772"/>
    </source>
</evidence>